<proteinExistence type="inferred from homology"/>
<dbReference type="Ensembl" id="ENSPSTT00000009083.1">
    <property type="protein sequence ID" value="ENSPSTP00000008654.1"/>
    <property type="gene ID" value="ENSPSTG00000006115.1"/>
</dbReference>
<evidence type="ECO:0000313" key="4">
    <source>
        <dbReference type="Proteomes" id="UP000694428"/>
    </source>
</evidence>
<name>A0A8C9F145_PAVCR</name>
<dbReference type="InterPro" id="IPR039373">
    <property type="entry name" value="Peptidase_M28B"/>
</dbReference>
<evidence type="ECO:0000256" key="1">
    <source>
        <dbReference type="ARBA" id="ARBA00005634"/>
    </source>
</evidence>
<evidence type="ECO:0000313" key="3">
    <source>
        <dbReference type="Ensembl" id="ENSPSTP00000008654.1"/>
    </source>
</evidence>
<keyword evidence="4" id="KW-1185">Reference proteome</keyword>
<reference evidence="3" key="2">
    <citation type="submission" date="2025-09" db="UniProtKB">
        <authorList>
            <consortium name="Ensembl"/>
        </authorList>
    </citation>
    <scope>IDENTIFICATION</scope>
</reference>
<dbReference type="Gene3D" id="3.50.30.30">
    <property type="match status" value="1"/>
</dbReference>
<dbReference type="SUPFAM" id="SSF53187">
    <property type="entry name" value="Zn-dependent exopeptidases"/>
    <property type="match status" value="1"/>
</dbReference>
<dbReference type="GO" id="GO:0004180">
    <property type="term" value="F:carboxypeptidase activity"/>
    <property type="evidence" value="ECO:0007669"/>
    <property type="project" value="TreeGrafter"/>
</dbReference>
<dbReference type="PANTHER" id="PTHR10404:SF38">
    <property type="entry name" value="N-ACETYLATED-ALPHA-LINKED ACIDIC DIPEPTIDASE 2"/>
    <property type="match status" value="1"/>
</dbReference>
<dbReference type="AlphaFoldDB" id="A0A8C9F145"/>
<dbReference type="InterPro" id="IPR007484">
    <property type="entry name" value="Peptidase_M28"/>
</dbReference>
<sequence length="287" mass="32546">MGGPAAPDSTWKGALNVSYNIGPGFVDNFSTRSVLTLTFRIDIVCLFADRYIILGGHRDSWVFGGIDPSTGAAVLQEVVRSFGTMKMEGWRPKRTIIFASWDAEEFGLLGSTEWAEENARVLQERAVAYINTDSSIEVWKIKSCPDEGYENKSLYDSWLEKDPAPENNITDKFTCSFFQKTDKFSNYPVYHTVYETFELVEKFYDPTFKKQLAVAKLRGKLVYELADSQVIPFDCRDYGEALKGYSDRIYKLAKKHEEQLKTYRVSFVSTPLLCAGLPTTRPGCPVF</sequence>
<accession>A0A8C9F145</accession>
<protein>
    <recommendedName>
        <fullName evidence="2">Peptidase M28 domain-containing protein</fullName>
    </recommendedName>
</protein>
<dbReference type="PANTHER" id="PTHR10404">
    <property type="entry name" value="N-ACETYLATED-ALPHA-LINKED ACIDIC DIPEPTIDASE"/>
    <property type="match status" value="1"/>
</dbReference>
<comment type="similarity">
    <text evidence="1">Belongs to the peptidase M28 family. M28B subfamily.</text>
</comment>
<dbReference type="Pfam" id="PF04389">
    <property type="entry name" value="Peptidase_M28"/>
    <property type="match status" value="1"/>
</dbReference>
<organism evidence="3 4">
    <name type="scientific">Pavo cristatus</name>
    <name type="common">Indian peafowl</name>
    <name type="synonym">Blue peafowl</name>
    <dbReference type="NCBI Taxonomy" id="9049"/>
    <lineage>
        <taxon>Eukaryota</taxon>
        <taxon>Metazoa</taxon>
        <taxon>Chordata</taxon>
        <taxon>Craniata</taxon>
        <taxon>Vertebrata</taxon>
        <taxon>Euteleostomi</taxon>
        <taxon>Archelosauria</taxon>
        <taxon>Archosauria</taxon>
        <taxon>Dinosauria</taxon>
        <taxon>Saurischia</taxon>
        <taxon>Theropoda</taxon>
        <taxon>Coelurosauria</taxon>
        <taxon>Aves</taxon>
        <taxon>Neognathae</taxon>
        <taxon>Galloanserae</taxon>
        <taxon>Galliformes</taxon>
        <taxon>Phasianidae</taxon>
        <taxon>Phasianinae</taxon>
        <taxon>Pavo</taxon>
    </lineage>
</organism>
<reference evidence="3" key="1">
    <citation type="submission" date="2025-08" db="UniProtKB">
        <authorList>
            <consortium name="Ensembl"/>
        </authorList>
    </citation>
    <scope>IDENTIFICATION</scope>
</reference>
<feature type="domain" description="Peptidase M28" evidence="2">
    <location>
        <begin position="49"/>
        <end position="168"/>
    </location>
</feature>
<dbReference type="FunFam" id="3.40.630.10:FF:000101">
    <property type="entry name" value="N-acetylated alpha-linked acidic dipeptidase like 1"/>
    <property type="match status" value="1"/>
</dbReference>
<dbReference type="Gene3D" id="3.40.630.10">
    <property type="entry name" value="Zn peptidases"/>
    <property type="match status" value="2"/>
</dbReference>
<evidence type="ECO:0000259" key="2">
    <source>
        <dbReference type="Pfam" id="PF04389"/>
    </source>
</evidence>
<dbReference type="Proteomes" id="UP000694428">
    <property type="component" value="Unplaced"/>
</dbReference>